<dbReference type="RefSeq" id="WP_007110752.1">
    <property type="nucleotide sequence ID" value="NZ_AOIK01000043.1"/>
</dbReference>
<feature type="coiled-coil region" evidence="1">
    <location>
        <begin position="58"/>
        <end position="85"/>
    </location>
</feature>
<comment type="caution">
    <text evidence="3">The sequence shown here is derived from an EMBL/GenBank/DDBJ whole genome shotgun (WGS) entry which is preliminary data.</text>
</comment>
<proteinExistence type="predicted"/>
<dbReference type="Proteomes" id="UP000011511">
    <property type="component" value="Unassembled WGS sequence"/>
</dbReference>
<evidence type="ECO:0000256" key="2">
    <source>
        <dbReference type="SAM" id="MobiDB-lite"/>
    </source>
</evidence>
<name>L9ZEK8_NATA2</name>
<keyword evidence="1" id="KW-0175">Coiled coil</keyword>
<reference evidence="3 4" key="1">
    <citation type="journal article" date="2014" name="PLoS Genet.">
        <title>Phylogenetically driven sequencing of extremely halophilic archaea reveals strategies for static and dynamic osmo-response.</title>
        <authorList>
            <person name="Becker E.A."/>
            <person name="Seitzer P.M."/>
            <person name="Tritt A."/>
            <person name="Larsen D."/>
            <person name="Krusor M."/>
            <person name="Yao A.I."/>
            <person name="Wu D."/>
            <person name="Madern D."/>
            <person name="Eisen J.A."/>
            <person name="Darling A.E."/>
            <person name="Facciotti M.T."/>
        </authorList>
    </citation>
    <scope>NUCLEOTIDE SEQUENCE [LARGE SCALE GENOMIC DNA]</scope>
    <source>
        <strain evidence="3 4">JCM 12890</strain>
    </source>
</reference>
<evidence type="ECO:0000256" key="1">
    <source>
        <dbReference type="SAM" id="Coils"/>
    </source>
</evidence>
<feature type="region of interest" description="Disordered" evidence="2">
    <location>
        <begin position="1"/>
        <end position="21"/>
    </location>
</feature>
<sequence>MVQITGQTTQTKGSDRTASNQLTDFEQKIVDRIREIKNSEYAEKQAEWLKESAGDFHEITAREDIEETEENIQKIAEKTVEEMERPEYGLEGEISQ</sequence>
<protein>
    <submittedName>
        <fullName evidence="3">Uncharacterized protein</fullName>
    </submittedName>
</protein>
<organism evidence="3 4">
    <name type="scientific">Natrinema altunense (strain JCM 12890 / CGMCC 1.3731 / AJ2)</name>
    <dbReference type="NCBI Taxonomy" id="1227494"/>
    <lineage>
        <taxon>Archaea</taxon>
        <taxon>Methanobacteriati</taxon>
        <taxon>Methanobacteriota</taxon>
        <taxon>Stenosarchaea group</taxon>
        <taxon>Halobacteria</taxon>
        <taxon>Halobacteriales</taxon>
        <taxon>Natrialbaceae</taxon>
        <taxon>Natrinema</taxon>
    </lineage>
</organism>
<dbReference type="EMBL" id="AOIK01000043">
    <property type="protein sequence ID" value="ELY83608.1"/>
    <property type="molecule type" value="Genomic_DNA"/>
</dbReference>
<accession>L9ZEK8</accession>
<evidence type="ECO:0000313" key="4">
    <source>
        <dbReference type="Proteomes" id="UP000011511"/>
    </source>
</evidence>
<keyword evidence="4" id="KW-1185">Reference proteome</keyword>
<gene>
    <name evidence="3" type="ORF">C485_17687</name>
</gene>
<evidence type="ECO:0000313" key="3">
    <source>
        <dbReference type="EMBL" id="ELY83608.1"/>
    </source>
</evidence>
<dbReference type="AlphaFoldDB" id="L9ZEK8"/>